<evidence type="ECO:0000313" key="2">
    <source>
        <dbReference type="EMBL" id="MBF0636527.1"/>
    </source>
</evidence>
<evidence type="ECO:0000256" key="1">
    <source>
        <dbReference type="SAM" id="Phobius"/>
    </source>
</evidence>
<proteinExistence type="predicted"/>
<keyword evidence="1" id="KW-0812">Transmembrane</keyword>
<comment type="caution">
    <text evidence="2">The sequence shown here is derived from an EMBL/GenBank/DDBJ whole genome shotgun (WGS) entry which is preliminary data.</text>
</comment>
<dbReference type="EMBL" id="JADGII010000006">
    <property type="protein sequence ID" value="MBF0636527.1"/>
    <property type="molecule type" value="Genomic_DNA"/>
</dbReference>
<sequence length="66" mass="7393">MLIKFLHYRLFGTQDKTDMEQMKQQAINCKAYGSVWLVLLAALFWGLSGGVAGRLMAEGQCHSLDT</sequence>
<dbReference type="Proteomes" id="UP000619838">
    <property type="component" value="Unassembled WGS sequence"/>
</dbReference>
<evidence type="ECO:0000313" key="3">
    <source>
        <dbReference type="Proteomes" id="UP000619838"/>
    </source>
</evidence>
<feature type="transmembrane region" description="Helical" evidence="1">
    <location>
        <begin position="29"/>
        <end position="47"/>
    </location>
</feature>
<name>A0ABR9XRK9_9CHLB</name>
<keyword evidence="1" id="KW-0472">Membrane</keyword>
<organism evidence="2 3">
    <name type="scientific">Prosthecochloris ethylica</name>
    <dbReference type="NCBI Taxonomy" id="2743976"/>
    <lineage>
        <taxon>Bacteria</taxon>
        <taxon>Pseudomonadati</taxon>
        <taxon>Chlorobiota</taxon>
        <taxon>Chlorobiia</taxon>
        <taxon>Chlorobiales</taxon>
        <taxon>Chlorobiaceae</taxon>
        <taxon>Prosthecochloris</taxon>
    </lineage>
</organism>
<gene>
    <name evidence="2" type="ORF">INT08_04950</name>
</gene>
<accession>A0ABR9XRK9</accession>
<keyword evidence="1" id="KW-1133">Transmembrane helix</keyword>
<keyword evidence="3" id="KW-1185">Reference proteome</keyword>
<protein>
    <submittedName>
        <fullName evidence="2">Uncharacterized protein</fullName>
    </submittedName>
</protein>
<reference evidence="2 3" key="1">
    <citation type="journal article" date="2020" name="Microorganisms">
        <title>Simultaneous Genome Sequencing of Prosthecochloris ethylica and Desulfuromonas acetoxidans within a Syntrophic Mixture Reveals Unique Pili and Protein Interactions.</title>
        <authorList>
            <person name="Kyndt J.A."/>
            <person name="Van Beeumen J.J."/>
            <person name="Meyer T.E."/>
        </authorList>
    </citation>
    <scope>NUCLEOTIDE SEQUENCE [LARGE SCALE GENOMIC DNA]</scope>
    <source>
        <strain evidence="2 3">N3</strain>
    </source>
</reference>
<dbReference type="RefSeq" id="WP_175186984.1">
    <property type="nucleotide sequence ID" value="NZ_JABVZQ010000003.1"/>
</dbReference>